<keyword evidence="7 8" id="KW-0472">Membrane</keyword>
<dbReference type="GO" id="GO:0005385">
    <property type="term" value="F:zinc ion transmembrane transporter activity"/>
    <property type="evidence" value="ECO:0007669"/>
    <property type="project" value="InterPro"/>
</dbReference>
<feature type="transmembrane region" description="Helical" evidence="8">
    <location>
        <begin position="230"/>
        <end position="252"/>
    </location>
</feature>
<dbReference type="STRING" id="742152.A0A2H3K511"/>
<evidence type="ECO:0000256" key="6">
    <source>
        <dbReference type="ARBA" id="ARBA00023065"/>
    </source>
</evidence>
<evidence type="ECO:0000256" key="5">
    <source>
        <dbReference type="ARBA" id="ARBA00022989"/>
    </source>
</evidence>
<keyword evidence="10" id="KW-1185">Reference proteome</keyword>
<evidence type="ECO:0000256" key="7">
    <source>
        <dbReference type="ARBA" id="ARBA00023136"/>
    </source>
</evidence>
<evidence type="ECO:0000313" key="10">
    <source>
        <dbReference type="Proteomes" id="UP000218811"/>
    </source>
</evidence>
<comment type="similarity">
    <text evidence="2 8">Belongs to the ZIP transporter (TC 2.A.5) family.</text>
</comment>
<keyword evidence="6 8" id="KW-0406">Ion transport</keyword>
<evidence type="ECO:0000256" key="4">
    <source>
        <dbReference type="ARBA" id="ARBA00022692"/>
    </source>
</evidence>
<accession>A0A2H3K511</accession>
<dbReference type="OrthoDB" id="448280at2759"/>
<dbReference type="OMA" id="CWVEGII"/>
<name>A0A2H3K511_WOLCO</name>
<keyword evidence="5 8" id="KW-1133">Transmembrane helix</keyword>
<feature type="transmembrane region" description="Helical" evidence="8">
    <location>
        <begin position="201"/>
        <end position="224"/>
    </location>
</feature>
<dbReference type="Proteomes" id="UP000218811">
    <property type="component" value="Unassembled WGS sequence"/>
</dbReference>
<sequence>MPMRNLHRRDDGTYCGSGGGSDAYTGLRIASIFIIMATSMFGALFPVVARRVQWLRALIPTAAFQVAKYFGSGVIIATAFIHLLDPAISELTSPCLSDAWQEYPYALAISLCSIFSIFIVELVAFRWGTSVLKKIGVGHIAEGHGHGEHAPEPTHDKIVPSNDTGSDIGLAKERSTDDLEAAPKHGHGAIGSVSDSAIAQIIGVAILEFGVLLHSVLIGLTLAVDPSFKILFVVIIFHQMFEGLGVGSRLAYMELPRAYNHVPIIGAVLYGCTTPIGIAAGLGVRTTYNPNGATASIVSGVLDAFSSGILIYTGLVELMAHEFIFNRAMIEESSNRHLAFALGCMMLGAGLMALLGKWA</sequence>
<feature type="transmembrane region" description="Helical" evidence="8">
    <location>
        <begin position="29"/>
        <end position="49"/>
    </location>
</feature>
<dbReference type="NCBIfam" id="TIGR00820">
    <property type="entry name" value="zip"/>
    <property type="match status" value="1"/>
</dbReference>
<dbReference type="InterPro" id="IPR003689">
    <property type="entry name" value="ZIP"/>
</dbReference>
<dbReference type="PANTHER" id="PTHR11040">
    <property type="entry name" value="ZINC/IRON TRANSPORTER"/>
    <property type="match status" value="1"/>
</dbReference>
<dbReference type="GO" id="GO:0005886">
    <property type="term" value="C:plasma membrane"/>
    <property type="evidence" value="ECO:0007669"/>
    <property type="project" value="TreeGrafter"/>
</dbReference>
<dbReference type="AlphaFoldDB" id="A0A2H3K511"/>
<feature type="transmembrane region" description="Helical" evidence="8">
    <location>
        <begin position="103"/>
        <end position="125"/>
    </location>
</feature>
<keyword evidence="3 8" id="KW-0813">Transport</keyword>
<dbReference type="InterPro" id="IPR004698">
    <property type="entry name" value="Zn/Fe_permease_fun/pln"/>
</dbReference>
<evidence type="ECO:0000256" key="8">
    <source>
        <dbReference type="RuleBase" id="RU362088"/>
    </source>
</evidence>
<protein>
    <submittedName>
        <fullName evidence="9">ZIP zinc/iron transport family</fullName>
    </submittedName>
</protein>
<comment type="subcellular location">
    <subcellularLocation>
        <location evidence="1 8">Membrane</location>
        <topology evidence="1 8">Multi-pass membrane protein</topology>
    </subcellularLocation>
</comment>
<dbReference type="PANTHER" id="PTHR11040:SF32">
    <property type="entry name" value="ZINC-REGULATED TRANSPORTER 1"/>
    <property type="match status" value="1"/>
</dbReference>
<feature type="transmembrane region" description="Helical" evidence="8">
    <location>
        <begin position="61"/>
        <end position="83"/>
    </location>
</feature>
<organism evidence="9 10">
    <name type="scientific">Wolfiporia cocos (strain MD-104)</name>
    <name type="common">Brown rot fungus</name>
    <dbReference type="NCBI Taxonomy" id="742152"/>
    <lineage>
        <taxon>Eukaryota</taxon>
        <taxon>Fungi</taxon>
        <taxon>Dikarya</taxon>
        <taxon>Basidiomycota</taxon>
        <taxon>Agaricomycotina</taxon>
        <taxon>Agaricomycetes</taxon>
        <taxon>Polyporales</taxon>
        <taxon>Phaeolaceae</taxon>
        <taxon>Wolfiporia</taxon>
    </lineage>
</organism>
<gene>
    <name evidence="9" type="ORF">WOLCODRAFT_138787</name>
</gene>
<dbReference type="Pfam" id="PF02535">
    <property type="entry name" value="Zip"/>
    <property type="match status" value="1"/>
</dbReference>
<evidence type="ECO:0000256" key="1">
    <source>
        <dbReference type="ARBA" id="ARBA00004141"/>
    </source>
</evidence>
<dbReference type="EMBL" id="KB468157">
    <property type="protein sequence ID" value="PCH44134.1"/>
    <property type="molecule type" value="Genomic_DNA"/>
</dbReference>
<keyword evidence="4 8" id="KW-0812">Transmembrane</keyword>
<reference evidence="9 10" key="1">
    <citation type="journal article" date="2012" name="Science">
        <title>The Paleozoic origin of enzymatic lignin decomposition reconstructed from 31 fungal genomes.</title>
        <authorList>
            <person name="Floudas D."/>
            <person name="Binder M."/>
            <person name="Riley R."/>
            <person name="Barry K."/>
            <person name="Blanchette R.A."/>
            <person name="Henrissat B."/>
            <person name="Martinez A.T."/>
            <person name="Otillar R."/>
            <person name="Spatafora J.W."/>
            <person name="Yadav J.S."/>
            <person name="Aerts A."/>
            <person name="Benoit I."/>
            <person name="Boyd A."/>
            <person name="Carlson A."/>
            <person name="Copeland A."/>
            <person name="Coutinho P.M."/>
            <person name="de Vries R.P."/>
            <person name="Ferreira P."/>
            <person name="Findley K."/>
            <person name="Foster B."/>
            <person name="Gaskell J."/>
            <person name="Glotzer D."/>
            <person name="Gorecki P."/>
            <person name="Heitman J."/>
            <person name="Hesse C."/>
            <person name="Hori C."/>
            <person name="Igarashi K."/>
            <person name="Jurgens J.A."/>
            <person name="Kallen N."/>
            <person name="Kersten P."/>
            <person name="Kohler A."/>
            <person name="Kuees U."/>
            <person name="Kumar T.K.A."/>
            <person name="Kuo A."/>
            <person name="LaButti K."/>
            <person name="Larrondo L.F."/>
            <person name="Lindquist E."/>
            <person name="Ling A."/>
            <person name="Lombard V."/>
            <person name="Lucas S."/>
            <person name="Lundell T."/>
            <person name="Martin R."/>
            <person name="McLaughlin D.J."/>
            <person name="Morgenstern I."/>
            <person name="Morin E."/>
            <person name="Murat C."/>
            <person name="Nagy L.G."/>
            <person name="Nolan M."/>
            <person name="Ohm R.A."/>
            <person name="Patyshakuliyeva A."/>
            <person name="Rokas A."/>
            <person name="Ruiz-Duenas F.J."/>
            <person name="Sabat G."/>
            <person name="Salamov A."/>
            <person name="Samejima M."/>
            <person name="Schmutz J."/>
            <person name="Slot J.C."/>
            <person name="St John F."/>
            <person name="Stenlid J."/>
            <person name="Sun H."/>
            <person name="Sun S."/>
            <person name="Syed K."/>
            <person name="Tsang A."/>
            <person name="Wiebenga A."/>
            <person name="Young D."/>
            <person name="Pisabarro A."/>
            <person name="Eastwood D.C."/>
            <person name="Martin F."/>
            <person name="Cullen D."/>
            <person name="Grigoriev I.V."/>
            <person name="Hibbett D.S."/>
        </authorList>
    </citation>
    <scope>NUCLEOTIDE SEQUENCE [LARGE SCALE GENOMIC DNA]</scope>
    <source>
        <strain evidence="9 10">MD-104</strain>
    </source>
</reference>
<feature type="transmembrane region" description="Helical" evidence="8">
    <location>
        <begin position="304"/>
        <end position="325"/>
    </location>
</feature>
<proteinExistence type="inferred from homology"/>
<evidence type="ECO:0000256" key="2">
    <source>
        <dbReference type="ARBA" id="ARBA00006939"/>
    </source>
</evidence>
<evidence type="ECO:0000313" key="9">
    <source>
        <dbReference type="EMBL" id="PCH44134.1"/>
    </source>
</evidence>
<feature type="transmembrane region" description="Helical" evidence="8">
    <location>
        <begin position="264"/>
        <end position="284"/>
    </location>
</feature>
<feature type="transmembrane region" description="Helical" evidence="8">
    <location>
        <begin position="337"/>
        <end position="356"/>
    </location>
</feature>
<evidence type="ECO:0000256" key="3">
    <source>
        <dbReference type="ARBA" id="ARBA00022448"/>
    </source>
</evidence>